<protein>
    <submittedName>
        <fullName evidence="1">Uncharacterized protein</fullName>
    </submittedName>
</protein>
<proteinExistence type="predicted"/>
<evidence type="ECO:0000313" key="1">
    <source>
        <dbReference type="EMBL" id="SQI26877.1"/>
    </source>
</evidence>
<accession>A0A2X4THJ1</accession>
<sequence length="76" mass="8501">MAGSNIEAIQIVQRLLCWGGKTIMFKTEIAIRRGIVGTDLRRNAFNSIAADFINGVVTRFFGDSVYGLVSDREYKE</sequence>
<keyword evidence="2" id="KW-1185">Reference proteome</keyword>
<gene>
    <name evidence="1" type="ORF">NCTC7307_04248</name>
</gene>
<organism evidence="1 2">
    <name type="scientific">Salmonella enterica subsp. arizonae</name>
    <dbReference type="NCBI Taxonomy" id="59203"/>
    <lineage>
        <taxon>Bacteria</taxon>
        <taxon>Pseudomonadati</taxon>
        <taxon>Pseudomonadota</taxon>
        <taxon>Gammaproteobacteria</taxon>
        <taxon>Enterobacterales</taxon>
        <taxon>Enterobacteriaceae</taxon>
        <taxon>Salmonella</taxon>
    </lineage>
</organism>
<dbReference type="Proteomes" id="UP000248731">
    <property type="component" value="Chromosome 1"/>
</dbReference>
<dbReference type="AlphaFoldDB" id="A0A2X4THJ1"/>
<dbReference type="EMBL" id="LS483466">
    <property type="protein sequence ID" value="SQI26877.1"/>
    <property type="molecule type" value="Genomic_DNA"/>
</dbReference>
<reference evidence="1 2" key="1">
    <citation type="submission" date="2018-06" db="EMBL/GenBank/DDBJ databases">
        <authorList>
            <consortium name="Pathogen Informatics"/>
            <person name="Doyle S."/>
        </authorList>
    </citation>
    <scope>NUCLEOTIDE SEQUENCE [LARGE SCALE GENOMIC DNA]</scope>
    <source>
        <strain evidence="1 2">NCTC7307</strain>
    </source>
</reference>
<evidence type="ECO:0000313" key="2">
    <source>
        <dbReference type="Proteomes" id="UP000248731"/>
    </source>
</evidence>
<name>A0A2X4THJ1_SALER</name>